<evidence type="ECO:0000259" key="2">
    <source>
        <dbReference type="Pfam" id="PF09917"/>
    </source>
</evidence>
<dbReference type="AlphaFoldDB" id="A0A2S7ITM7"/>
<organism evidence="3 4">
    <name type="scientific">Siphonobacter curvatus</name>
    <dbReference type="NCBI Taxonomy" id="2094562"/>
    <lineage>
        <taxon>Bacteria</taxon>
        <taxon>Pseudomonadati</taxon>
        <taxon>Bacteroidota</taxon>
        <taxon>Cytophagia</taxon>
        <taxon>Cytophagales</taxon>
        <taxon>Cytophagaceae</taxon>
        <taxon>Siphonobacter</taxon>
    </lineage>
</organism>
<accession>A0A2S7ITM7</accession>
<name>A0A2S7ITM7_9BACT</name>
<dbReference type="PANTHER" id="PTHR36919">
    <property type="entry name" value="BLR1215 PROTEIN"/>
    <property type="match status" value="1"/>
</dbReference>
<dbReference type="PANTHER" id="PTHR36919:SF2">
    <property type="entry name" value="BLL6627 PROTEIN"/>
    <property type="match status" value="1"/>
</dbReference>
<dbReference type="Gene3D" id="2.40.128.520">
    <property type="match status" value="1"/>
</dbReference>
<dbReference type="Pfam" id="PF09917">
    <property type="entry name" value="DUF2147"/>
    <property type="match status" value="1"/>
</dbReference>
<keyword evidence="1" id="KW-0732">Signal</keyword>
<evidence type="ECO:0000313" key="4">
    <source>
        <dbReference type="Proteomes" id="UP000239590"/>
    </source>
</evidence>
<evidence type="ECO:0000313" key="3">
    <source>
        <dbReference type="EMBL" id="PQA61067.1"/>
    </source>
</evidence>
<dbReference type="OrthoDB" id="9814399at2"/>
<comment type="caution">
    <text evidence="3">The sequence shown here is derived from an EMBL/GenBank/DDBJ whole genome shotgun (WGS) entry which is preliminary data.</text>
</comment>
<dbReference type="InterPro" id="IPR019223">
    <property type="entry name" value="DUF2147"/>
</dbReference>
<dbReference type="EMBL" id="PTRA01000001">
    <property type="protein sequence ID" value="PQA61067.1"/>
    <property type="molecule type" value="Genomic_DNA"/>
</dbReference>
<dbReference type="Proteomes" id="UP000239590">
    <property type="component" value="Unassembled WGS sequence"/>
</dbReference>
<protein>
    <submittedName>
        <fullName evidence="3">DUF2147 domain-containing protein</fullName>
    </submittedName>
</protein>
<sequence length="137" mass="15630">MLLTGLLYFSVLLSAWAADIEGVWFNEEKTSKIQIYKQGDQYFGKIIWIKEVQANQPKKDVNNPDEKLRNRTLMGLVILSNFKSDGEKVWSGGKIYDPRNGKTYSCRITKVSDRELAVRGYIGTPMLGRTTTFTKAE</sequence>
<reference evidence="4" key="1">
    <citation type="submission" date="2018-02" db="EMBL/GenBank/DDBJ databases">
        <title>Genome sequencing of Solimonas sp. HR-BB.</title>
        <authorList>
            <person name="Lee Y."/>
            <person name="Jeon C.O."/>
        </authorList>
    </citation>
    <scope>NUCLEOTIDE SEQUENCE [LARGE SCALE GENOMIC DNA]</scope>
    <source>
        <strain evidence="4">HR-U</strain>
    </source>
</reference>
<proteinExistence type="predicted"/>
<keyword evidence="4" id="KW-1185">Reference proteome</keyword>
<feature type="signal peptide" evidence="1">
    <location>
        <begin position="1"/>
        <end position="17"/>
    </location>
</feature>
<gene>
    <name evidence="3" type="ORF">C5O19_09845</name>
</gene>
<evidence type="ECO:0000256" key="1">
    <source>
        <dbReference type="SAM" id="SignalP"/>
    </source>
</evidence>
<feature type="chain" id="PRO_5015404960" evidence="1">
    <location>
        <begin position="18"/>
        <end position="137"/>
    </location>
</feature>
<feature type="domain" description="DUF2147" evidence="2">
    <location>
        <begin position="22"/>
        <end position="135"/>
    </location>
</feature>